<keyword evidence="2" id="KW-0805">Transcription regulation</keyword>
<comment type="caution">
    <text evidence="7">The sequence shown here is derived from an EMBL/GenBank/DDBJ whole genome shotgun (WGS) entry which is preliminary data.</text>
</comment>
<dbReference type="PANTHER" id="PTHR43133">
    <property type="entry name" value="RNA POLYMERASE ECF-TYPE SIGMA FACTO"/>
    <property type="match status" value="1"/>
</dbReference>
<name>A0ABR9T3L6_9SPHI</name>
<keyword evidence="8" id="KW-1185">Reference proteome</keyword>
<evidence type="ECO:0000313" key="7">
    <source>
        <dbReference type="EMBL" id="MBE8719930.1"/>
    </source>
</evidence>
<dbReference type="InterPro" id="IPR039425">
    <property type="entry name" value="RNA_pol_sigma-70-like"/>
</dbReference>
<evidence type="ECO:0000256" key="2">
    <source>
        <dbReference type="ARBA" id="ARBA00023015"/>
    </source>
</evidence>
<dbReference type="InterPro" id="IPR014284">
    <property type="entry name" value="RNA_pol_sigma-70_dom"/>
</dbReference>
<keyword evidence="3" id="KW-0731">Sigma factor</keyword>
<dbReference type="InterPro" id="IPR013325">
    <property type="entry name" value="RNA_pol_sigma_r2"/>
</dbReference>
<dbReference type="NCBIfam" id="TIGR02937">
    <property type="entry name" value="sigma70-ECF"/>
    <property type="match status" value="1"/>
</dbReference>
<evidence type="ECO:0000256" key="1">
    <source>
        <dbReference type="ARBA" id="ARBA00010641"/>
    </source>
</evidence>
<evidence type="ECO:0000313" key="8">
    <source>
        <dbReference type="Proteomes" id="UP000618319"/>
    </source>
</evidence>
<evidence type="ECO:0000256" key="4">
    <source>
        <dbReference type="ARBA" id="ARBA00023163"/>
    </source>
</evidence>
<evidence type="ECO:0008006" key="9">
    <source>
        <dbReference type="Google" id="ProtNLM"/>
    </source>
</evidence>
<evidence type="ECO:0000256" key="3">
    <source>
        <dbReference type="ARBA" id="ARBA00023082"/>
    </source>
</evidence>
<dbReference type="SUPFAM" id="SSF88946">
    <property type="entry name" value="Sigma2 domain of RNA polymerase sigma factors"/>
    <property type="match status" value="1"/>
</dbReference>
<dbReference type="EMBL" id="PSKQ01000017">
    <property type="protein sequence ID" value="MBE8719930.1"/>
    <property type="molecule type" value="Genomic_DNA"/>
</dbReference>
<dbReference type="Gene3D" id="1.10.1740.10">
    <property type="match status" value="1"/>
</dbReference>
<gene>
    <name evidence="7" type="ORF">C4F40_04195</name>
</gene>
<dbReference type="NCBIfam" id="TIGR02985">
    <property type="entry name" value="Sig70_bacteroi1"/>
    <property type="match status" value="1"/>
</dbReference>
<dbReference type="Pfam" id="PF04542">
    <property type="entry name" value="Sigma70_r2"/>
    <property type="match status" value="1"/>
</dbReference>
<feature type="domain" description="RNA polymerase sigma factor 70 region 4 type 2" evidence="6">
    <location>
        <begin position="118"/>
        <end position="163"/>
    </location>
</feature>
<organism evidence="7 8">
    <name type="scientific">Sphingobacterium pedocola</name>
    <dbReference type="NCBI Taxonomy" id="2082722"/>
    <lineage>
        <taxon>Bacteria</taxon>
        <taxon>Pseudomonadati</taxon>
        <taxon>Bacteroidota</taxon>
        <taxon>Sphingobacteriia</taxon>
        <taxon>Sphingobacteriales</taxon>
        <taxon>Sphingobacteriaceae</taxon>
        <taxon>Sphingobacterium</taxon>
    </lineage>
</organism>
<feature type="domain" description="RNA polymerase sigma-70 region 2" evidence="5">
    <location>
        <begin position="26"/>
        <end position="91"/>
    </location>
</feature>
<dbReference type="RefSeq" id="WP_196937628.1">
    <property type="nucleotide sequence ID" value="NZ_MU158689.1"/>
</dbReference>
<dbReference type="SUPFAM" id="SSF88659">
    <property type="entry name" value="Sigma3 and sigma4 domains of RNA polymerase sigma factors"/>
    <property type="match status" value="1"/>
</dbReference>
<reference evidence="7 8" key="1">
    <citation type="submission" date="2018-02" db="EMBL/GenBank/DDBJ databases">
        <title>Sphingobacterium KA21.</title>
        <authorList>
            <person name="Vasarhelyi B.M."/>
            <person name="Deshmukh S."/>
            <person name="Balint B."/>
            <person name="Kukolya J."/>
        </authorList>
    </citation>
    <scope>NUCLEOTIDE SEQUENCE [LARGE SCALE GENOMIC DNA]</scope>
    <source>
        <strain evidence="7 8">Ka21</strain>
    </source>
</reference>
<evidence type="ECO:0000259" key="6">
    <source>
        <dbReference type="Pfam" id="PF08281"/>
    </source>
</evidence>
<proteinExistence type="inferred from homology"/>
<dbReference type="InterPro" id="IPR014327">
    <property type="entry name" value="RNA_pol_sigma70_bacteroid"/>
</dbReference>
<dbReference type="Pfam" id="PF08281">
    <property type="entry name" value="Sigma70_r4_2"/>
    <property type="match status" value="1"/>
</dbReference>
<comment type="similarity">
    <text evidence="1">Belongs to the sigma-70 factor family. ECF subfamily.</text>
</comment>
<dbReference type="Gene3D" id="1.10.10.10">
    <property type="entry name" value="Winged helix-like DNA-binding domain superfamily/Winged helix DNA-binding domain"/>
    <property type="match status" value="1"/>
</dbReference>
<evidence type="ECO:0000259" key="5">
    <source>
        <dbReference type="Pfam" id="PF04542"/>
    </source>
</evidence>
<dbReference type="Proteomes" id="UP000618319">
    <property type="component" value="Unassembled WGS sequence"/>
</dbReference>
<sequence>MEQSLQQERAIVTRLIAGDENAFLILFKKYSPILSSFLSGLQLPTEDVHDVIQQSFLKIWEQKERINPDTSFKNYLITIAKNDIYNKIKHQVIRRKHQEHITYLQDKETTTDSNELTEILYKILNNLPEKRREVYELSRIKGYSNQEISEKLGISKSTVENHINNSSAYIKKILKSLGFIFIYTLFH</sequence>
<dbReference type="InterPro" id="IPR036388">
    <property type="entry name" value="WH-like_DNA-bd_sf"/>
</dbReference>
<keyword evidence="4" id="KW-0804">Transcription</keyword>
<dbReference type="InterPro" id="IPR013249">
    <property type="entry name" value="RNA_pol_sigma70_r4_t2"/>
</dbReference>
<dbReference type="InterPro" id="IPR013324">
    <property type="entry name" value="RNA_pol_sigma_r3/r4-like"/>
</dbReference>
<dbReference type="InterPro" id="IPR007627">
    <property type="entry name" value="RNA_pol_sigma70_r2"/>
</dbReference>
<dbReference type="PANTHER" id="PTHR43133:SF46">
    <property type="entry name" value="RNA POLYMERASE SIGMA-70 FACTOR ECF SUBFAMILY"/>
    <property type="match status" value="1"/>
</dbReference>
<protein>
    <recommendedName>
        <fullName evidence="9">RNA polymerase sigma-70 factor</fullName>
    </recommendedName>
</protein>
<accession>A0ABR9T3L6</accession>